<comment type="caution">
    <text evidence="7">The sequence shown here is derived from an EMBL/GenBank/DDBJ whole genome shotgun (WGS) entry which is preliminary data.</text>
</comment>
<proteinExistence type="predicted"/>
<keyword evidence="4 5" id="KW-0472">Membrane</keyword>
<feature type="transmembrane region" description="Helical" evidence="5">
    <location>
        <begin position="384"/>
        <end position="402"/>
    </location>
</feature>
<feature type="transmembrane region" description="Helical" evidence="5">
    <location>
        <begin position="330"/>
        <end position="352"/>
    </location>
</feature>
<dbReference type="EMBL" id="JAZGQO010000011">
    <property type="protein sequence ID" value="KAK6174192.1"/>
    <property type="molecule type" value="Genomic_DNA"/>
</dbReference>
<evidence type="ECO:0000256" key="1">
    <source>
        <dbReference type="ARBA" id="ARBA00004141"/>
    </source>
</evidence>
<evidence type="ECO:0000313" key="7">
    <source>
        <dbReference type="EMBL" id="KAK6174192.1"/>
    </source>
</evidence>
<evidence type="ECO:0000256" key="4">
    <source>
        <dbReference type="ARBA" id="ARBA00023136"/>
    </source>
</evidence>
<feature type="transmembrane region" description="Helical" evidence="5">
    <location>
        <begin position="155"/>
        <end position="174"/>
    </location>
</feature>
<feature type="transmembrane region" description="Helical" evidence="5">
    <location>
        <begin position="186"/>
        <end position="206"/>
    </location>
</feature>
<dbReference type="SUPFAM" id="SSF103473">
    <property type="entry name" value="MFS general substrate transporter"/>
    <property type="match status" value="1"/>
</dbReference>
<dbReference type="PANTHER" id="PTHR24064">
    <property type="entry name" value="SOLUTE CARRIER FAMILY 22 MEMBER"/>
    <property type="match status" value="1"/>
</dbReference>
<feature type="transmembrane region" description="Helical" evidence="5">
    <location>
        <begin position="451"/>
        <end position="472"/>
    </location>
</feature>
<sequence>MHLDNLIEEIGSYGKFQVLMLFMILVPKLSIGYNMLLMSFGAYVNDWWCVDDVMSNVSRNNVTYKYCADEGNSTCTRVYDDYARTVVTEWDLMCERKWITPIITSIQMAGVLVGVVIAGQSADTFGRKKTFYLTLLLHSIQTVAIAFVTSWQAFIAMRCLIGTTIGSYLVVSMFPVEFLGFKWRPTLTVVPFWATGVCFLALATWLMHDWSYVHIAVGVSTIPFLLGWFVVPESIRWLSVKGRLDEAERIIEGVAAMNGRPKPVNARVIIMKIRDEEQNRTQGVKKYSYIDLYRDRKLARHTLVLQVVWMCVSASYYGFSFGVGKFSGNFYLNLFLMNILEFPVFLPVIYALNRYGRRCVATIMFAGGTLSCVGVVIVQNTVTGSYRGGIITGLSLAARIFTGKAWGGIDTMTNESYPTVVRNLGYGASSMAARIGGIVAPFVFAGSDNEMVPYIIVIVILGLSGFLTWFLLPETLGKAMEDILPSRQPKDGTATQELEKIPYYNVDINNASHFNDNTKMIEKGVVYNSDINCTKM</sequence>
<dbReference type="Proteomes" id="UP001347796">
    <property type="component" value="Unassembled WGS sequence"/>
</dbReference>
<protein>
    <recommendedName>
        <fullName evidence="6">Major facilitator superfamily (MFS) profile domain-containing protein</fullName>
    </recommendedName>
</protein>
<organism evidence="7 8">
    <name type="scientific">Patella caerulea</name>
    <name type="common">Rayed Mediterranean limpet</name>
    <dbReference type="NCBI Taxonomy" id="87958"/>
    <lineage>
        <taxon>Eukaryota</taxon>
        <taxon>Metazoa</taxon>
        <taxon>Spiralia</taxon>
        <taxon>Lophotrochozoa</taxon>
        <taxon>Mollusca</taxon>
        <taxon>Gastropoda</taxon>
        <taxon>Patellogastropoda</taxon>
        <taxon>Patelloidea</taxon>
        <taxon>Patellidae</taxon>
        <taxon>Patella</taxon>
    </lineage>
</organism>
<keyword evidence="3 5" id="KW-1133">Transmembrane helix</keyword>
<feature type="transmembrane region" description="Helical" evidence="5">
    <location>
        <begin position="21"/>
        <end position="44"/>
    </location>
</feature>
<feature type="transmembrane region" description="Helical" evidence="5">
    <location>
        <begin position="303"/>
        <end position="324"/>
    </location>
</feature>
<evidence type="ECO:0000259" key="6">
    <source>
        <dbReference type="PROSITE" id="PS50850"/>
    </source>
</evidence>
<keyword evidence="8" id="KW-1185">Reference proteome</keyword>
<accession>A0AAN8P9U4</accession>
<feature type="domain" description="Major facilitator superfamily (MFS) profile" evidence="6">
    <location>
        <begin position="20"/>
        <end position="476"/>
    </location>
</feature>
<dbReference type="Pfam" id="PF00083">
    <property type="entry name" value="Sugar_tr"/>
    <property type="match status" value="1"/>
</dbReference>
<keyword evidence="2 5" id="KW-0812">Transmembrane</keyword>
<feature type="transmembrane region" description="Helical" evidence="5">
    <location>
        <begin position="212"/>
        <end position="231"/>
    </location>
</feature>
<dbReference type="AlphaFoldDB" id="A0AAN8P9U4"/>
<evidence type="ECO:0000256" key="2">
    <source>
        <dbReference type="ARBA" id="ARBA00022692"/>
    </source>
</evidence>
<dbReference type="InterPro" id="IPR036259">
    <property type="entry name" value="MFS_trans_sf"/>
</dbReference>
<dbReference type="InterPro" id="IPR005828">
    <property type="entry name" value="MFS_sugar_transport-like"/>
</dbReference>
<evidence type="ECO:0000256" key="5">
    <source>
        <dbReference type="SAM" id="Phobius"/>
    </source>
</evidence>
<dbReference type="PROSITE" id="PS50850">
    <property type="entry name" value="MFS"/>
    <property type="match status" value="1"/>
</dbReference>
<feature type="transmembrane region" description="Helical" evidence="5">
    <location>
        <begin position="423"/>
        <end position="445"/>
    </location>
</feature>
<dbReference type="GO" id="GO:0022857">
    <property type="term" value="F:transmembrane transporter activity"/>
    <property type="evidence" value="ECO:0007669"/>
    <property type="project" value="InterPro"/>
</dbReference>
<dbReference type="Gene3D" id="1.20.1250.20">
    <property type="entry name" value="MFS general substrate transporter like domains"/>
    <property type="match status" value="1"/>
</dbReference>
<evidence type="ECO:0000256" key="3">
    <source>
        <dbReference type="ARBA" id="ARBA00022989"/>
    </source>
</evidence>
<name>A0AAN8P9U4_PATCE</name>
<feature type="transmembrane region" description="Helical" evidence="5">
    <location>
        <begin position="130"/>
        <end position="149"/>
    </location>
</feature>
<feature type="transmembrane region" description="Helical" evidence="5">
    <location>
        <begin position="359"/>
        <end position="378"/>
    </location>
</feature>
<dbReference type="GO" id="GO:0016020">
    <property type="term" value="C:membrane"/>
    <property type="evidence" value="ECO:0007669"/>
    <property type="project" value="UniProtKB-SubCell"/>
</dbReference>
<gene>
    <name evidence="7" type="ORF">SNE40_017513</name>
</gene>
<dbReference type="InterPro" id="IPR020846">
    <property type="entry name" value="MFS_dom"/>
</dbReference>
<evidence type="ECO:0000313" key="8">
    <source>
        <dbReference type="Proteomes" id="UP001347796"/>
    </source>
</evidence>
<feature type="transmembrane region" description="Helical" evidence="5">
    <location>
        <begin position="98"/>
        <end position="118"/>
    </location>
</feature>
<comment type="subcellular location">
    <subcellularLocation>
        <location evidence="1">Membrane</location>
        <topology evidence="1">Multi-pass membrane protein</topology>
    </subcellularLocation>
</comment>
<reference evidence="7 8" key="1">
    <citation type="submission" date="2024-01" db="EMBL/GenBank/DDBJ databases">
        <title>The genome of the rayed Mediterranean limpet Patella caerulea (Linnaeus, 1758).</title>
        <authorList>
            <person name="Anh-Thu Weber A."/>
            <person name="Halstead-Nussloch G."/>
        </authorList>
    </citation>
    <scope>NUCLEOTIDE SEQUENCE [LARGE SCALE GENOMIC DNA]</scope>
    <source>
        <strain evidence="7">AATW-2023a</strain>
        <tissue evidence="7">Whole specimen</tissue>
    </source>
</reference>